<sequence>MLQTNLKKKPKLGENGTNISAHDPTPSNDEEELDTLLRGLPTVPLADFVCTIENLQCIHSFDAQVDLSGVQLKDNTLATKAEHIVYHKRVDHRNTPSARFQYSCSQNTKRQRKPVASQRDKGQMHTFKCDGWLAIKVFEDDPCAWIHLKHKEDHILYDGSDVPPEIRTYVKTNFRMSTSALWTEILRLHPKPSFKRHQIASIAQDARRKQWCRDPDQLKSAKIILDECKIGSNSSSKSLWSILPINLPSVNGYSGIAFSLPDVLQRFGGPIREISLDSAWNTNGSRFELYALLGEVYGSGCPLGFLLLQSPQSGEAGVKEKYIYSFLEHFKLRYDLCPAFTLSDKDLSEINAFLKSFPDAKHQLCLWHCLRAVKQRLSILHRPPKVYNVTEARNEFGDAINRDFVPVGQVTEADRVDFPVIQETIPRLVIRLGGTLQNTAPPKPRLFIRINGRTQPVHESPAPEPSGDILADLDEIDAEQDDEGTYTHDPEFSEFFNDNDTDSELGPDWMFGDDEKPSSDPKYVFCPAPHRKQLLHLFTRHFCQHPLLPERLETQPQDSNQIRRNAVMEMYTFCFQRGL</sequence>
<feature type="region of interest" description="Disordered" evidence="1">
    <location>
        <begin position="1"/>
        <end position="31"/>
    </location>
</feature>
<evidence type="ECO:0000256" key="1">
    <source>
        <dbReference type="SAM" id="MobiDB-lite"/>
    </source>
</evidence>
<accession>A0A8H5CN31</accession>
<feature type="compositionally biased region" description="Basic residues" evidence="1">
    <location>
        <begin position="1"/>
        <end position="10"/>
    </location>
</feature>
<keyword evidence="4" id="KW-1185">Reference proteome</keyword>
<protein>
    <recommendedName>
        <fullName evidence="2">MULE transposase domain-containing protein</fullName>
    </recommendedName>
</protein>
<dbReference type="Pfam" id="PF10551">
    <property type="entry name" value="MULE"/>
    <property type="match status" value="1"/>
</dbReference>
<dbReference type="Proteomes" id="UP000559256">
    <property type="component" value="Unassembled WGS sequence"/>
</dbReference>
<dbReference type="InterPro" id="IPR018289">
    <property type="entry name" value="MULE_transposase_dom"/>
</dbReference>
<name>A0A8H5CN31_9AGAR</name>
<comment type="caution">
    <text evidence="3">The sequence shown here is derived from an EMBL/GenBank/DDBJ whole genome shotgun (WGS) entry which is preliminary data.</text>
</comment>
<reference evidence="3 4" key="1">
    <citation type="journal article" date="2020" name="ISME J.">
        <title>Uncovering the hidden diversity of litter-decomposition mechanisms in mushroom-forming fungi.</title>
        <authorList>
            <person name="Floudas D."/>
            <person name="Bentzer J."/>
            <person name="Ahren D."/>
            <person name="Johansson T."/>
            <person name="Persson P."/>
            <person name="Tunlid A."/>
        </authorList>
    </citation>
    <scope>NUCLEOTIDE SEQUENCE [LARGE SCALE GENOMIC DNA]</scope>
    <source>
        <strain evidence="3 4">CBS 291.85</strain>
    </source>
</reference>
<evidence type="ECO:0000259" key="2">
    <source>
        <dbReference type="Pfam" id="PF10551"/>
    </source>
</evidence>
<organism evidence="3 4">
    <name type="scientific">Tetrapyrgos nigripes</name>
    <dbReference type="NCBI Taxonomy" id="182062"/>
    <lineage>
        <taxon>Eukaryota</taxon>
        <taxon>Fungi</taxon>
        <taxon>Dikarya</taxon>
        <taxon>Basidiomycota</taxon>
        <taxon>Agaricomycotina</taxon>
        <taxon>Agaricomycetes</taxon>
        <taxon>Agaricomycetidae</taxon>
        <taxon>Agaricales</taxon>
        <taxon>Marasmiineae</taxon>
        <taxon>Marasmiaceae</taxon>
        <taxon>Tetrapyrgos</taxon>
    </lineage>
</organism>
<feature type="region of interest" description="Disordered" evidence="1">
    <location>
        <begin position="481"/>
        <end position="500"/>
    </location>
</feature>
<evidence type="ECO:0000313" key="4">
    <source>
        <dbReference type="Proteomes" id="UP000559256"/>
    </source>
</evidence>
<evidence type="ECO:0000313" key="3">
    <source>
        <dbReference type="EMBL" id="KAF5343906.1"/>
    </source>
</evidence>
<dbReference type="EMBL" id="JAACJM010000131">
    <property type="protein sequence ID" value="KAF5343906.1"/>
    <property type="molecule type" value="Genomic_DNA"/>
</dbReference>
<proteinExistence type="predicted"/>
<feature type="domain" description="MULE transposase" evidence="2">
    <location>
        <begin position="274"/>
        <end position="369"/>
    </location>
</feature>
<gene>
    <name evidence="3" type="ORF">D9758_012133</name>
</gene>
<dbReference type="OrthoDB" id="2437251at2759"/>
<dbReference type="AlphaFoldDB" id="A0A8H5CN31"/>